<dbReference type="Proteomes" id="UP000268321">
    <property type="component" value="Unassembled WGS sequence"/>
</dbReference>
<keyword evidence="2" id="KW-0131">Cell cycle</keyword>
<keyword evidence="6" id="KW-1185">Reference proteome</keyword>
<name>A0A4P9ZB04_9ASCO</name>
<dbReference type="AlphaFoldDB" id="A0A4P9ZB04"/>
<dbReference type="InterPro" id="IPR038090">
    <property type="entry name" value="Cdt1_C_WH_dom_sf"/>
</dbReference>
<comment type="similarity">
    <text evidence="1">Belongs to the Cdt1 family.</text>
</comment>
<gene>
    <name evidence="5" type="ORF">METBISCDRAFT_27940</name>
</gene>
<dbReference type="EMBL" id="ML004474">
    <property type="protein sequence ID" value="RKP29808.1"/>
    <property type="molecule type" value="Genomic_DNA"/>
</dbReference>
<dbReference type="Gene3D" id="1.10.10.1420">
    <property type="entry name" value="DNA replication factor Cdt1, C-terminal WH domain"/>
    <property type="match status" value="1"/>
</dbReference>
<dbReference type="OrthoDB" id="3981148at2759"/>
<feature type="region of interest" description="Disordered" evidence="3">
    <location>
        <begin position="121"/>
        <end position="242"/>
    </location>
</feature>
<accession>A0A4P9ZB04</accession>
<evidence type="ECO:0000256" key="2">
    <source>
        <dbReference type="ARBA" id="ARBA00023306"/>
    </source>
</evidence>
<feature type="domain" description="DNA replication factor Cdt1 C-terminal" evidence="4">
    <location>
        <begin position="269"/>
        <end position="366"/>
    </location>
</feature>
<feature type="compositionally biased region" description="Low complexity" evidence="3">
    <location>
        <begin position="139"/>
        <end position="203"/>
    </location>
</feature>
<feature type="compositionally biased region" description="Polar residues" evidence="3">
    <location>
        <begin position="218"/>
        <end position="228"/>
    </location>
</feature>
<proteinExistence type="inferred from homology"/>
<evidence type="ECO:0000259" key="4">
    <source>
        <dbReference type="Pfam" id="PF16679"/>
    </source>
</evidence>
<dbReference type="Pfam" id="PF16679">
    <property type="entry name" value="CDT1_C"/>
    <property type="match status" value="1"/>
</dbReference>
<evidence type="ECO:0000313" key="6">
    <source>
        <dbReference type="Proteomes" id="UP000268321"/>
    </source>
</evidence>
<evidence type="ECO:0000256" key="1">
    <source>
        <dbReference type="ARBA" id="ARBA00008356"/>
    </source>
</evidence>
<evidence type="ECO:0000313" key="5">
    <source>
        <dbReference type="EMBL" id="RKP29808.1"/>
    </source>
</evidence>
<reference evidence="6" key="1">
    <citation type="journal article" date="2018" name="Nat. Microbiol.">
        <title>Leveraging single-cell genomics to expand the fungal tree of life.</title>
        <authorList>
            <person name="Ahrendt S.R."/>
            <person name="Quandt C.A."/>
            <person name="Ciobanu D."/>
            <person name="Clum A."/>
            <person name="Salamov A."/>
            <person name="Andreopoulos B."/>
            <person name="Cheng J.F."/>
            <person name="Woyke T."/>
            <person name="Pelin A."/>
            <person name="Henrissat B."/>
            <person name="Reynolds N.K."/>
            <person name="Benny G.L."/>
            <person name="Smith M.E."/>
            <person name="James T.Y."/>
            <person name="Grigoriev I.V."/>
        </authorList>
    </citation>
    <scope>NUCLEOTIDE SEQUENCE [LARGE SCALE GENOMIC DNA]</scope>
    <source>
        <strain evidence="6">Baker2002</strain>
    </source>
</reference>
<organism evidence="5 6">
    <name type="scientific">Metschnikowia bicuspidata</name>
    <dbReference type="NCBI Taxonomy" id="27322"/>
    <lineage>
        <taxon>Eukaryota</taxon>
        <taxon>Fungi</taxon>
        <taxon>Dikarya</taxon>
        <taxon>Ascomycota</taxon>
        <taxon>Saccharomycotina</taxon>
        <taxon>Pichiomycetes</taxon>
        <taxon>Metschnikowiaceae</taxon>
        <taxon>Metschnikowia</taxon>
    </lineage>
</organism>
<dbReference type="InterPro" id="IPR032054">
    <property type="entry name" value="Cdt1_C"/>
</dbReference>
<evidence type="ECO:0000256" key="3">
    <source>
        <dbReference type="SAM" id="MobiDB-lite"/>
    </source>
</evidence>
<sequence length="395" mass="42750">MEDDVLPRILSSLDTLLCLHYASSTATPSLHSLCSKASHLTKRRVDQTVVERLLGYDPQLYRVLHIGEASDYGLGVPAGMSVARFGASIPGRRERLARLVLEAGQAGQVGGVGFAALVERSERSGPEPGRSEPLPLSETALSTSPRSPRSPISLASAPSPLKSSSNSINGKSSSTASSAKRSTSAPFSSPSKLSKSPAASPSEKLLETSRLVPLTPTRKAQQASTSPELPSPTKLRHTSPTKVAKWSQILANSAKKFHLKAKPVQSAGSLLERIKEKERLRNRDNDFSTPQKLYRARIMSKLPSLYDVIYELSSAEDPRKPPPRSYSLPQLVSVVRDSFALDTSEQEIEDAIRELVSALPARLLIHTRGAIRVLRVSQLSRNDDLAVIANAVNMI</sequence>
<protein>
    <recommendedName>
        <fullName evidence="4">DNA replication factor Cdt1 C-terminal domain-containing protein</fullName>
    </recommendedName>
</protein>